<reference evidence="2 3" key="1">
    <citation type="submission" date="2019-06" db="EMBL/GenBank/DDBJ databases">
        <title>Sequencing the genomes of 1000 actinobacteria strains.</title>
        <authorList>
            <person name="Klenk H.-P."/>
        </authorList>
    </citation>
    <scope>NUCLEOTIDE SEQUENCE [LARGE SCALE GENOMIC DNA]</scope>
    <source>
        <strain evidence="2 3">DSM 8803</strain>
    </source>
</reference>
<dbReference type="InterPro" id="IPR039374">
    <property type="entry name" value="SIP_fam"/>
</dbReference>
<dbReference type="InterPro" id="IPR039261">
    <property type="entry name" value="FNR_nucleotide-bd"/>
</dbReference>
<dbReference type="PROSITE" id="PS51384">
    <property type="entry name" value="FAD_FR"/>
    <property type="match status" value="1"/>
</dbReference>
<dbReference type="Gene3D" id="3.40.50.80">
    <property type="entry name" value="Nucleotide-binding domain of ferredoxin-NADP reductase (FNR) module"/>
    <property type="match status" value="1"/>
</dbReference>
<comment type="caution">
    <text evidence="2">The sequence shown here is derived from an EMBL/GenBank/DDBJ whole genome shotgun (WGS) entry which is preliminary data.</text>
</comment>
<gene>
    <name evidence="2" type="ORF">FB468_2325</name>
</gene>
<name>A0A542Y8G6_9MICO</name>
<dbReference type="Proteomes" id="UP000319094">
    <property type="component" value="Unassembled WGS sequence"/>
</dbReference>
<dbReference type="InterPro" id="IPR017927">
    <property type="entry name" value="FAD-bd_FR_type"/>
</dbReference>
<dbReference type="AlphaFoldDB" id="A0A542Y8G6"/>
<dbReference type="OrthoDB" id="9814826at2"/>
<dbReference type="Pfam" id="PF04954">
    <property type="entry name" value="SIP"/>
    <property type="match status" value="1"/>
</dbReference>
<organism evidence="2 3">
    <name type="scientific">Leucobacter komagatae</name>
    <dbReference type="NCBI Taxonomy" id="55969"/>
    <lineage>
        <taxon>Bacteria</taxon>
        <taxon>Bacillati</taxon>
        <taxon>Actinomycetota</taxon>
        <taxon>Actinomycetes</taxon>
        <taxon>Micrococcales</taxon>
        <taxon>Microbacteriaceae</taxon>
        <taxon>Leucobacter</taxon>
    </lineage>
</organism>
<dbReference type="RefSeq" id="WP_141887480.1">
    <property type="nucleotide sequence ID" value="NZ_BAAAUY010000011.1"/>
</dbReference>
<dbReference type="Gene3D" id="2.40.30.10">
    <property type="entry name" value="Translation factors"/>
    <property type="match status" value="1"/>
</dbReference>
<evidence type="ECO:0000259" key="1">
    <source>
        <dbReference type="PROSITE" id="PS51384"/>
    </source>
</evidence>
<dbReference type="InterPro" id="IPR013113">
    <property type="entry name" value="SIP_FAD-bd"/>
</dbReference>
<dbReference type="PANTHER" id="PTHR30157">
    <property type="entry name" value="FERRIC REDUCTASE, NADPH-DEPENDENT"/>
    <property type="match status" value="1"/>
</dbReference>
<dbReference type="EMBL" id="VFON01000001">
    <property type="protein sequence ID" value="TQL44274.1"/>
    <property type="molecule type" value="Genomic_DNA"/>
</dbReference>
<sequence>MAFCEPAEVVSVARLTPSMIRVRLRAQGQWRWFDDGRGDERIDLAFPHPGETVADISYFNDEHAGIVREDQSPPWRHYTARAVFNGGTEFDVDFVEHDGGVASAWAKAAEPGHVLGVFRGAAQSRAYHMPPEDSEWQLLVADATGLPGLARIVEELPAGARVQAVVEVPSESDRQHIDTRGQVTWTWIVGEGGAQSVLPEAVEEISLPEGPGYAWVACEAAASRRIRSILRRVHAQPRARHRAVGYWTAGVAGHVEQEKERP</sequence>
<dbReference type="PANTHER" id="PTHR30157:SF0">
    <property type="entry name" value="NADPH-DEPENDENT FERRIC-CHELATE REDUCTASE"/>
    <property type="match status" value="1"/>
</dbReference>
<keyword evidence="3" id="KW-1185">Reference proteome</keyword>
<dbReference type="Pfam" id="PF08021">
    <property type="entry name" value="FAD_binding_9"/>
    <property type="match status" value="1"/>
</dbReference>
<accession>A0A542Y8G6</accession>
<proteinExistence type="predicted"/>
<dbReference type="SUPFAM" id="SSF63380">
    <property type="entry name" value="Riboflavin synthase domain-like"/>
    <property type="match status" value="1"/>
</dbReference>
<protein>
    <submittedName>
        <fullName evidence="2">NADPH-dependent ferric siderophore reductase</fullName>
    </submittedName>
</protein>
<feature type="domain" description="FAD-binding FR-type" evidence="1">
    <location>
        <begin position="2"/>
        <end position="130"/>
    </location>
</feature>
<evidence type="ECO:0000313" key="2">
    <source>
        <dbReference type="EMBL" id="TQL44274.1"/>
    </source>
</evidence>
<evidence type="ECO:0000313" key="3">
    <source>
        <dbReference type="Proteomes" id="UP000319094"/>
    </source>
</evidence>
<dbReference type="CDD" id="cd06193">
    <property type="entry name" value="siderophore_interacting"/>
    <property type="match status" value="1"/>
</dbReference>
<dbReference type="GO" id="GO:0016491">
    <property type="term" value="F:oxidoreductase activity"/>
    <property type="evidence" value="ECO:0007669"/>
    <property type="project" value="InterPro"/>
</dbReference>
<dbReference type="InterPro" id="IPR007037">
    <property type="entry name" value="SIP_rossman_dom"/>
</dbReference>
<dbReference type="InterPro" id="IPR017938">
    <property type="entry name" value="Riboflavin_synthase-like_b-brl"/>
</dbReference>